<name>A0AAU0UKQ6_9FIRM</name>
<protein>
    <submittedName>
        <fullName evidence="6">NADH-quinone oxidoreductase subunit H</fullName>
        <ecNumber evidence="6">1.6.5.9</ecNumber>
    </submittedName>
</protein>
<dbReference type="Proteomes" id="UP001329915">
    <property type="component" value="Chromosome"/>
</dbReference>
<dbReference type="InterPro" id="IPR001694">
    <property type="entry name" value="NADH_UbQ_OxRdtase_su1/FPO"/>
</dbReference>
<accession>A0AAU0UKQ6</accession>
<keyword evidence="3 5" id="KW-1133">Transmembrane helix</keyword>
<keyword evidence="7" id="KW-1185">Reference proteome</keyword>
<keyword evidence="4 5" id="KW-0472">Membrane</keyword>
<dbReference type="InterPro" id="IPR052561">
    <property type="entry name" value="ComplexI_Subunit1"/>
</dbReference>
<feature type="transmembrane region" description="Helical" evidence="5">
    <location>
        <begin position="63"/>
        <end position="87"/>
    </location>
</feature>
<dbReference type="EMBL" id="CP121694">
    <property type="protein sequence ID" value="WRO20744.1"/>
    <property type="molecule type" value="Genomic_DNA"/>
</dbReference>
<evidence type="ECO:0000256" key="5">
    <source>
        <dbReference type="SAM" id="Phobius"/>
    </source>
</evidence>
<sequence>MNIVLTAVLQVILLVVLAPLVTGVIKKIKAHLQCRMGAGIFQVYYDIGKHMKKETVIANSASWIYIVSPYLVFSALITAAMLLPVIAKAPLSFTGNIFVLIYLLALGRLMMTLAALESGSAFGGMASSREVSLSALIEPSLVLASISLAISGGSTNLSTIMANLSDQGAGLLNPAHFLSAAALLIVVFAEIGRIPVDNPDTHLELTMIHEGMLLEYSGKELALLIWAAAVKQLIMLTLFSNLFFPWGMATGWGWAQIPIAVILYLLKILVLSVLLALIESGYAKMRLFKVPGLLATSLVLAFLAIVSQLILRG</sequence>
<dbReference type="PANTHER" id="PTHR43359">
    <property type="entry name" value="FORMATE HYDROGENLYASE SUBUNIT 4"/>
    <property type="match status" value="1"/>
</dbReference>
<feature type="transmembrane region" description="Helical" evidence="5">
    <location>
        <begin position="221"/>
        <end position="244"/>
    </location>
</feature>
<evidence type="ECO:0000256" key="4">
    <source>
        <dbReference type="ARBA" id="ARBA00023136"/>
    </source>
</evidence>
<dbReference type="Pfam" id="PF00146">
    <property type="entry name" value="NADHdh"/>
    <property type="match status" value="1"/>
</dbReference>
<dbReference type="EC" id="1.6.5.9" evidence="6"/>
<dbReference type="GO" id="GO:0050136">
    <property type="term" value="F:NADH dehydrogenase (quinone) (non-electrogenic) activity"/>
    <property type="evidence" value="ECO:0007669"/>
    <property type="project" value="UniProtKB-EC"/>
</dbReference>
<feature type="transmembrane region" description="Helical" evidence="5">
    <location>
        <begin position="171"/>
        <end position="189"/>
    </location>
</feature>
<dbReference type="KEGG" id="dbc:MFMK1_000534"/>
<gene>
    <name evidence="6" type="ORF">MFMK1_000534</name>
</gene>
<feature type="transmembrane region" description="Helical" evidence="5">
    <location>
        <begin position="93"/>
        <end position="111"/>
    </location>
</feature>
<dbReference type="PANTHER" id="PTHR43359:SF1">
    <property type="entry name" value="FORMATE HYDROGENLYASE SUBUNIT 4-RELATED"/>
    <property type="match status" value="1"/>
</dbReference>
<feature type="transmembrane region" description="Helical" evidence="5">
    <location>
        <begin position="290"/>
        <end position="311"/>
    </location>
</feature>
<dbReference type="GO" id="GO:0005886">
    <property type="term" value="C:plasma membrane"/>
    <property type="evidence" value="ECO:0007669"/>
    <property type="project" value="TreeGrafter"/>
</dbReference>
<evidence type="ECO:0000313" key="6">
    <source>
        <dbReference type="EMBL" id="WRO20744.1"/>
    </source>
</evidence>
<comment type="subcellular location">
    <subcellularLocation>
        <location evidence="1">Membrane</location>
        <topology evidence="1">Multi-pass membrane protein</topology>
    </subcellularLocation>
</comment>
<dbReference type="AlphaFoldDB" id="A0AAU0UKQ6"/>
<keyword evidence="2 5" id="KW-0812">Transmembrane</keyword>
<evidence type="ECO:0000256" key="3">
    <source>
        <dbReference type="ARBA" id="ARBA00022989"/>
    </source>
</evidence>
<feature type="transmembrane region" description="Helical" evidence="5">
    <location>
        <begin position="256"/>
        <end position="278"/>
    </location>
</feature>
<keyword evidence="6" id="KW-0560">Oxidoreductase</keyword>
<feature type="transmembrane region" description="Helical" evidence="5">
    <location>
        <begin position="131"/>
        <end position="151"/>
    </location>
</feature>
<evidence type="ECO:0000256" key="2">
    <source>
        <dbReference type="ARBA" id="ARBA00022692"/>
    </source>
</evidence>
<organism evidence="6 7">
    <name type="scientific">Metallumcola ferriviriculae</name>
    <dbReference type="NCBI Taxonomy" id="3039180"/>
    <lineage>
        <taxon>Bacteria</taxon>
        <taxon>Bacillati</taxon>
        <taxon>Bacillota</taxon>
        <taxon>Clostridia</taxon>
        <taxon>Neomoorellales</taxon>
        <taxon>Desulfitibacteraceae</taxon>
        <taxon>Metallumcola</taxon>
    </lineage>
</organism>
<evidence type="ECO:0000256" key="1">
    <source>
        <dbReference type="ARBA" id="ARBA00004141"/>
    </source>
</evidence>
<dbReference type="RefSeq" id="WP_366923625.1">
    <property type="nucleotide sequence ID" value="NZ_CP121694.1"/>
</dbReference>
<evidence type="ECO:0000313" key="7">
    <source>
        <dbReference type="Proteomes" id="UP001329915"/>
    </source>
</evidence>
<proteinExistence type="predicted"/>
<reference evidence="6 7" key="1">
    <citation type="submission" date="2023-04" db="EMBL/GenBank/DDBJ databases">
        <authorList>
            <person name="Hsu D."/>
        </authorList>
    </citation>
    <scope>NUCLEOTIDE SEQUENCE [LARGE SCALE GENOMIC DNA]</scope>
    <source>
        <strain evidence="6 7">MK1</strain>
    </source>
</reference>
<feature type="transmembrane region" description="Helical" evidence="5">
    <location>
        <begin position="6"/>
        <end position="25"/>
    </location>
</feature>